<feature type="region of interest" description="Disordered" evidence="1">
    <location>
        <begin position="27"/>
        <end position="75"/>
    </location>
</feature>
<gene>
    <name evidence="2" type="ORF">PEVE_00036393</name>
</gene>
<evidence type="ECO:0000313" key="3">
    <source>
        <dbReference type="Proteomes" id="UP001159427"/>
    </source>
</evidence>
<evidence type="ECO:0000313" key="2">
    <source>
        <dbReference type="EMBL" id="CAH3029564.1"/>
    </source>
</evidence>
<protein>
    <recommendedName>
        <fullName evidence="4">TPX2 C-terminal domain-containing protein</fullName>
    </recommendedName>
</protein>
<name>A0ABN8MLI0_9CNID</name>
<feature type="compositionally biased region" description="Basic and acidic residues" evidence="1">
    <location>
        <begin position="157"/>
        <end position="173"/>
    </location>
</feature>
<evidence type="ECO:0000256" key="1">
    <source>
        <dbReference type="SAM" id="MobiDB-lite"/>
    </source>
</evidence>
<sequence>MDLNYDESSQEVVTTIAMIKSMTTTARRRSSLAKSPMLPRINNCKRGSRSKNVPDPKSSAASLVDSSKSSSVNSWPTRGVTLASIEFKRRLEKRRSKPQVYEAQLDKTNRARIAEHAEKQSQRMTVLKSIFQATGEKKEMISPLRPSNPSKSFPTSRKIDYRKKSQSKGEAKTTKVPQTELPLLSVMKITPERRPTFHQGTKASLNAK</sequence>
<accession>A0ABN8MLI0</accession>
<feature type="compositionally biased region" description="Low complexity" evidence="1">
    <location>
        <begin position="57"/>
        <end position="74"/>
    </location>
</feature>
<feature type="region of interest" description="Disordered" evidence="1">
    <location>
        <begin position="136"/>
        <end position="208"/>
    </location>
</feature>
<comment type="caution">
    <text evidence="2">The sequence shown here is derived from an EMBL/GenBank/DDBJ whole genome shotgun (WGS) entry which is preliminary data.</text>
</comment>
<dbReference type="EMBL" id="CALNXI010000580">
    <property type="protein sequence ID" value="CAH3029564.1"/>
    <property type="molecule type" value="Genomic_DNA"/>
</dbReference>
<reference evidence="2 3" key="1">
    <citation type="submission" date="2022-05" db="EMBL/GenBank/DDBJ databases">
        <authorList>
            <consortium name="Genoscope - CEA"/>
            <person name="William W."/>
        </authorList>
    </citation>
    <scope>NUCLEOTIDE SEQUENCE [LARGE SCALE GENOMIC DNA]</scope>
</reference>
<feature type="compositionally biased region" description="Polar residues" evidence="1">
    <location>
        <begin position="198"/>
        <end position="208"/>
    </location>
</feature>
<dbReference type="Proteomes" id="UP001159427">
    <property type="component" value="Unassembled WGS sequence"/>
</dbReference>
<proteinExistence type="predicted"/>
<organism evidence="2 3">
    <name type="scientific">Porites evermanni</name>
    <dbReference type="NCBI Taxonomy" id="104178"/>
    <lineage>
        <taxon>Eukaryota</taxon>
        <taxon>Metazoa</taxon>
        <taxon>Cnidaria</taxon>
        <taxon>Anthozoa</taxon>
        <taxon>Hexacorallia</taxon>
        <taxon>Scleractinia</taxon>
        <taxon>Fungiina</taxon>
        <taxon>Poritidae</taxon>
        <taxon>Porites</taxon>
    </lineage>
</organism>
<feature type="compositionally biased region" description="Polar residues" evidence="1">
    <location>
        <begin position="145"/>
        <end position="155"/>
    </location>
</feature>
<keyword evidence="3" id="KW-1185">Reference proteome</keyword>
<evidence type="ECO:0008006" key="4">
    <source>
        <dbReference type="Google" id="ProtNLM"/>
    </source>
</evidence>